<gene>
    <name evidence="4" type="ORF">EV356DRAFT_518581</name>
</gene>
<evidence type="ECO:0000313" key="5">
    <source>
        <dbReference type="Proteomes" id="UP000800092"/>
    </source>
</evidence>
<dbReference type="Pfam" id="PF24883">
    <property type="entry name" value="NPHP3_N"/>
    <property type="match status" value="1"/>
</dbReference>
<dbReference type="InterPro" id="IPR011990">
    <property type="entry name" value="TPR-like_helical_dom_sf"/>
</dbReference>
<proteinExistence type="predicted"/>
<dbReference type="SUPFAM" id="SSF52540">
    <property type="entry name" value="P-loop containing nucleoside triphosphate hydrolases"/>
    <property type="match status" value="1"/>
</dbReference>
<dbReference type="InterPro" id="IPR031350">
    <property type="entry name" value="Goodbye_dom"/>
</dbReference>
<dbReference type="PANTHER" id="PTHR10039:SF17">
    <property type="entry name" value="FUNGAL STAND N-TERMINAL GOODBYE DOMAIN-CONTAINING PROTEIN-RELATED"/>
    <property type="match status" value="1"/>
</dbReference>
<name>A0A6A6H0J5_VIRVR</name>
<reference evidence="4" key="1">
    <citation type="journal article" date="2020" name="Stud. Mycol.">
        <title>101 Dothideomycetes genomes: a test case for predicting lifestyles and emergence of pathogens.</title>
        <authorList>
            <person name="Haridas S."/>
            <person name="Albert R."/>
            <person name="Binder M."/>
            <person name="Bloem J."/>
            <person name="Labutti K."/>
            <person name="Salamov A."/>
            <person name="Andreopoulos B."/>
            <person name="Baker S."/>
            <person name="Barry K."/>
            <person name="Bills G."/>
            <person name="Bluhm B."/>
            <person name="Cannon C."/>
            <person name="Castanera R."/>
            <person name="Culley D."/>
            <person name="Daum C."/>
            <person name="Ezra D."/>
            <person name="Gonzalez J."/>
            <person name="Henrissat B."/>
            <person name="Kuo A."/>
            <person name="Liang C."/>
            <person name="Lipzen A."/>
            <person name="Lutzoni F."/>
            <person name="Magnuson J."/>
            <person name="Mondo S."/>
            <person name="Nolan M."/>
            <person name="Ohm R."/>
            <person name="Pangilinan J."/>
            <person name="Park H.-J."/>
            <person name="Ramirez L."/>
            <person name="Alfaro M."/>
            <person name="Sun H."/>
            <person name="Tritt A."/>
            <person name="Yoshinaga Y."/>
            <person name="Zwiers L.-H."/>
            <person name="Turgeon B."/>
            <person name="Goodwin S."/>
            <person name="Spatafora J."/>
            <person name="Crous P."/>
            <person name="Grigoriev I."/>
        </authorList>
    </citation>
    <scope>NUCLEOTIDE SEQUENCE</scope>
    <source>
        <strain evidence="4">Tuck. ex Michener</strain>
    </source>
</reference>
<keyword evidence="5" id="KW-1185">Reference proteome</keyword>
<organism evidence="4 5">
    <name type="scientific">Viridothelium virens</name>
    <name type="common">Speckled blister lichen</name>
    <name type="synonym">Trypethelium virens</name>
    <dbReference type="NCBI Taxonomy" id="1048519"/>
    <lineage>
        <taxon>Eukaryota</taxon>
        <taxon>Fungi</taxon>
        <taxon>Dikarya</taxon>
        <taxon>Ascomycota</taxon>
        <taxon>Pezizomycotina</taxon>
        <taxon>Dothideomycetes</taxon>
        <taxon>Dothideomycetes incertae sedis</taxon>
        <taxon>Trypetheliales</taxon>
        <taxon>Trypetheliaceae</taxon>
        <taxon>Viridothelium</taxon>
    </lineage>
</organism>
<dbReference type="SUPFAM" id="SSF48452">
    <property type="entry name" value="TPR-like"/>
    <property type="match status" value="1"/>
</dbReference>
<feature type="domain" description="Nephrocystin 3-like N-terminal" evidence="3">
    <location>
        <begin position="275"/>
        <end position="453"/>
    </location>
</feature>
<accession>A0A6A6H0J5</accession>
<evidence type="ECO:0000256" key="1">
    <source>
        <dbReference type="ARBA" id="ARBA00022737"/>
    </source>
</evidence>
<dbReference type="InterPro" id="IPR056884">
    <property type="entry name" value="NPHP3-like_N"/>
</dbReference>
<dbReference type="InterPro" id="IPR027417">
    <property type="entry name" value="P-loop_NTPase"/>
</dbReference>
<dbReference type="OrthoDB" id="2913095at2759"/>
<dbReference type="Pfam" id="PF17109">
    <property type="entry name" value="Goodbye"/>
    <property type="match status" value="1"/>
</dbReference>
<feature type="domain" description="Fungal STAND N-terminal Goodbye" evidence="2">
    <location>
        <begin position="12"/>
        <end position="130"/>
    </location>
</feature>
<dbReference type="EMBL" id="ML991827">
    <property type="protein sequence ID" value="KAF2231419.1"/>
    <property type="molecule type" value="Genomic_DNA"/>
</dbReference>
<sequence>MTSEVLDLQSEWKETCDEFIKATRMDLNVESPNAQQILEKLDELKEAKVAESKTTVGKAKKVVGLTLHAVERIGGIAAQGASMAGFGPANITMNCISFFIEAGFEYEKIAENIWDLFGRIGPIMERSQIYKDNQIVIGPEMTRSAHRLLRAIVKTCEKCIVMLKPRKRDKIKRFFEVALFSSDGDIKDQLRILESLQDQEGRISGAVTMVTAKNIERNVVAGFLENKKTLTKLESATSEERELADLKNKLGIEDSSFKMVSAEYRNRRDKLLPMTCSWLNEDSEYRSWSDTTKESAPIMILRGDEGCGKSFTTTAIIRDLMERYPQGLGNARRISIAYFYLKRGGQKDAQGLKLLPSVRDVLQCWAGQLVENDLIYRKDVYNSLTQNADPGTLVETFQKLFLDHLGKGAFFFLLLDETHELDEAGRDHLITLLDNLAPYEADLGSLRIMLTARTPLSQKLSSCDPSKISSVNLGDRTRSDMKAYISDRANSLAIFNQSTVEVQKLKAWVIAELPEAVNGSFFLADRTLNEISNSYDPEGVQQIVKRAKGGAYLSESITKDIQNCNRTLSTKEMRSLNVLLLWVMYGEWTFQIYELESILFVEEQRESLQPLHEEIEKKNAAFFNVTRVTTNSEMRYSTVTLKYSYIAEYFKNLSKERNSPGKTLNQTLSKGEIQMARHFIEKLCDQDVYERLELAAFFDQKLSKSEISVIVDCDNAQARMALGCLQALNYEDDERARSLQFYAGIHLAAHLKGIDLDIVDPHIKAELGPLLVRLFREPATIELCNNFVRESWAYDDEGISTVLQLLRSSAVMKKVADADPEGEHWVNKVLRHEKPEIELLRDSAIVQARLWLSAESPSDVADHFEWLHAYYNKISSAGVRSERVTSTSFEQDVSVDIIDSIFTKVAKLDASIVREAKKPSIRYLGITYSLHGHISEAIRQLSDVLALDADDLLVRNIIANTYAKGDKDEKIKPDWDKALFHKDIVIAQVEARKRLSMESEPEDSWRDLMTEKGTWLRELGRHEDSRQIFEDLLRKFPDDDEVRLELVHTLCEARCYGDVVEMLEGLEREVDSNTKKSHLSRFFHSHAWDQSYHGSIVGAFHQTGRLQNIEVYYRQAIKDANNAVDKGTKNIYYFLTYYLAAMIYRHGRRPAERTEAISLWEMVINRANTDNDSWYAHVLCARRLARVYITQAVEAGGDSAAAVTMLDKIRGFAGLSRPDSSDEDDGNFGMSPSVGRSLLGRYYQAVGDVEKAKEQLQPDVEVALQLLSDNYPDNDWQGYRKLGDALMDFGDDDNAQAAWSLIQPRQGVAQLLDSGTLVKTTSPASDEASTKPTIKSDSGAVAADTLHEEDAHPVPQQGLMRTNTFSKLKGPLTYCCDGRCGTEWTYADDFYVCRECIDVQFNAECLEKLKLGELSRDVCDPSHRFMHVPKWSSESAKRTQANKVLVGDHGIDIKEWLESIKEKWGLADAKTQATDTLLVTEVV</sequence>
<dbReference type="Proteomes" id="UP000800092">
    <property type="component" value="Unassembled WGS sequence"/>
</dbReference>
<dbReference type="PANTHER" id="PTHR10039">
    <property type="entry name" value="AMELOGENIN"/>
    <property type="match status" value="1"/>
</dbReference>
<dbReference type="Gene3D" id="1.25.40.10">
    <property type="entry name" value="Tetratricopeptide repeat domain"/>
    <property type="match status" value="2"/>
</dbReference>
<evidence type="ECO:0000259" key="2">
    <source>
        <dbReference type="Pfam" id="PF17109"/>
    </source>
</evidence>
<protein>
    <submittedName>
        <fullName evidence="4">Uncharacterized protein</fullName>
    </submittedName>
</protein>
<evidence type="ECO:0000313" key="4">
    <source>
        <dbReference type="EMBL" id="KAF2231419.1"/>
    </source>
</evidence>
<evidence type="ECO:0000259" key="3">
    <source>
        <dbReference type="Pfam" id="PF24883"/>
    </source>
</evidence>
<keyword evidence="1" id="KW-0677">Repeat</keyword>
<dbReference type="Gene3D" id="3.40.50.300">
    <property type="entry name" value="P-loop containing nucleotide triphosphate hydrolases"/>
    <property type="match status" value="1"/>
</dbReference>